<dbReference type="Proteomes" id="UP001308005">
    <property type="component" value="Unassembled WGS sequence"/>
</dbReference>
<reference evidence="4" key="1">
    <citation type="submission" date="2023-07" db="EMBL/GenBank/DDBJ databases">
        <title>The carbon used by Thiothrix.</title>
        <authorList>
            <person name="Chen L."/>
        </authorList>
    </citation>
    <scope>NUCLEOTIDE SEQUENCE [LARGE SCALE GENOMIC DNA]</scope>
</reference>
<dbReference type="GO" id="GO:0005524">
    <property type="term" value="F:ATP binding"/>
    <property type="evidence" value="ECO:0007669"/>
    <property type="project" value="UniProtKB-KW"/>
</dbReference>
<reference evidence="3 4" key="2">
    <citation type="submission" date="2024-01" db="EMBL/GenBank/DDBJ databases">
        <authorList>
            <person name="Xie X."/>
        </authorList>
    </citation>
    <scope>NUCLEOTIDE SEQUENCE [LARGE SCALE GENOMIC DNA]</scope>
    <source>
        <strain evidence="3">SCUT-1</strain>
    </source>
</reference>
<dbReference type="InterPro" id="IPR041682">
    <property type="entry name" value="AAA_14"/>
</dbReference>
<protein>
    <submittedName>
        <fullName evidence="3">ATP-binding protein</fullName>
    </submittedName>
</protein>
<proteinExistence type="predicted"/>
<dbReference type="EMBL" id="JAYMYJ010000106">
    <property type="protein sequence ID" value="MEB4591519.1"/>
    <property type="molecule type" value="Genomic_DNA"/>
</dbReference>
<gene>
    <name evidence="3" type="ORF">VSS37_11050</name>
</gene>
<evidence type="ECO:0000313" key="4">
    <source>
        <dbReference type="Proteomes" id="UP001308005"/>
    </source>
</evidence>
<keyword evidence="4" id="KW-1185">Reference proteome</keyword>
<name>A0ABU6CXG2_9GAMM</name>
<dbReference type="InterPro" id="IPR027417">
    <property type="entry name" value="P-loop_NTPase"/>
</dbReference>
<evidence type="ECO:0000259" key="2">
    <source>
        <dbReference type="Pfam" id="PF13635"/>
    </source>
</evidence>
<feature type="domain" description="AAA" evidence="1">
    <location>
        <begin position="17"/>
        <end position="135"/>
    </location>
</feature>
<dbReference type="PANTHER" id="PTHR43566:SF2">
    <property type="entry name" value="DUF4143 DOMAIN-CONTAINING PROTEIN"/>
    <property type="match status" value="1"/>
</dbReference>
<comment type="caution">
    <text evidence="3">The sequence shown here is derived from an EMBL/GenBank/DDBJ whole genome shotgun (WGS) entry which is preliminary data.</text>
</comment>
<dbReference type="RefSeq" id="WP_324695175.1">
    <property type="nucleotide sequence ID" value="NZ_JAYMYJ010000106.1"/>
</dbReference>
<feature type="domain" description="DUF4143" evidence="2">
    <location>
        <begin position="200"/>
        <end position="359"/>
    </location>
</feature>
<keyword evidence="3" id="KW-0547">Nucleotide-binding</keyword>
<sequence length="409" mass="45483">MYTRHISPLIQEALADTPVVLLNGARQTGKSTLVQTLAESEGRRYFTLDDHATLSAASNDPAGFIAGINAPVALDEVQRAPGLFLAIKAAVDRDRKPGRFLLTGSANVMLLPNIADSLAGRMEVLSLWPLSSAEIAGNADTNLADWLFSGDLNANAVPPCERSQLIDRLIIGGFPEALERDSERRRAAWFDNYLQAILYRDVRELARVEQLTEIPNLLQLLAVRSANLLNFAELSRTSNLPQTTLKRYFTLLETLFMLYRLPAWERNPGKRLVKAPKVFVPDTGLLAHLANWTADRMGVESGLPGGLVETFVLGELLKHLAFSHQRLTLWHYRTQNNIEVDFILENRSGNLTGIEVKASATVDAKDFKGLKHLQETEAAIFQRGIVLYSGREVVPFGEKLFAVPLSMWW</sequence>
<dbReference type="SUPFAM" id="SSF52540">
    <property type="entry name" value="P-loop containing nucleoside triphosphate hydrolases"/>
    <property type="match status" value="1"/>
</dbReference>
<dbReference type="Pfam" id="PF13173">
    <property type="entry name" value="AAA_14"/>
    <property type="match status" value="1"/>
</dbReference>
<dbReference type="InterPro" id="IPR025420">
    <property type="entry name" value="DUF4143"/>
</dbReference>
<evidence type="ECO:0000259" key="1">
    <source>
        <dbReference type="Pfam" id="PF13173"/>
    </source>
</evidence>
<organism evidence="3 4">
    <name type="scientific">Candidatus Thiothrix phosphatis</name>
    <dbReference type="NCBI Taxonomy" id="3112415"/>
    <lineage>
        <taxon>Bacteria</taxon>
        <taxon>Pseudomonadati</taxon>
        <taxon>Pseudomonadota</taxon>
        <taxon>Gammaproteobacteria</taxon>
        <taxon>Thiotrichales</taxon>
        <taxon>Thiotrichaceae</taxon>
        <taxon>Thiothrix</taxon>
    </lineage>
</organism>
<dbReference type="Pfam" id="PF13635">
    <property type="entry name" value="DUF4143"/>
    <property type="match status" value="1"/>
</dbReference>
<dbReference type="PANTHER" id="PTHR43566">
    <property type="entry name" value="CONSERVED PROTEIN"/>
    <property type="match status" value="1"/>
</dbReference>
<evidence type="ECO:0000313" key="3">
    <source>
        <dbReference type="EMBL" id="MEB4591519.1"/>
    </source>
</evidence>
<keyword evidence="3" id="KW-0067">ATP-binding</keyword>
<accession>A0ABU6CXG2</accession>